<name>A0ABT1WY24_9PROT</name>
<evidence type="ECO:0000256" key="8">
    <source>
        <dbReference type="ARBA" id="ARBA00023136"/>
    </source>
</evidence>
<dbReference type="InterPro" id="IPR036737">
    <property type="entry name" value="OmpA-like_sf"/>
</dbReference>
<dbReference type="InterPro" id="IPR006664">
    <property type="entry name" value="OMP_bac"/>
</dbReference>
<evidence type="ECO:0000256" key="7">
    <source>
        <dbReference type="ARBA" id="ARBA00023114"/>
    </source>
</evidence>
<evidence type="ECO:0000256" key="4">
    <source>
        <dbReference type="ARBA" id="ARBA00022692"/>
    </source>
</evidence>
<keyword evidence="14" id="KW-1185">Reference proteome</keyword>
<keyword evidence="6" id="KW-0406">Ion transport</keyword>
<dbReference type="PANTHER" id="PTHR30329">
    <property type="entry name" value="STATOR ELEMENT OF FLAGELLAR MOTOR COMPLEX"/>
    <property type="match status" value="1"/>
</dbReference>
<dbReference type="Pfam" id="PF13505">
    <property type="entry name" value="OMP_b-brl"/>
    <property type="match status" value="1"/>
</dbReference>
<sequence>MSLKKALLAATILSLPLAAQAQPVAGLYIAGGAGFNWQQSTKDTIGGAAGAYLGPVNNRVKVNPDMGWVGVGSIGFGFGNGLRIEAEGNFRENDVGDVRFGNTNPRFQSGRTRSYGAMGNVLYDFNIPGIPVVPYIGGGVGYVWTEYNNVRANDYQNFRAGLPVSVTGNRLRIDDTDGQFAYQGIAGVAFGLGVPGLALTAEYRFLGTLSPELTGVVSRQSPGQGPNGTRIAAGRVEVDNFNHSVLIGLRYAFNAPRPAPAPVAAPVPAAAPAPARTYLVFFDFDRADLTDRARQIISEAAQAVSSTGTTRIEVAGHADRSGTPQYNQRLSMRRAEAVAAELTRRGVPRSAMSIQAFGESRPLVPTADGVREPQNRRVEIVLR</sequence>
<dbReference type="InterPro" id="IPR006665">
    <property type="entry name" value="OmpA-like"/>
</dbReference>
<evidence type="ECO:0000313" key="13">
    <source>
        <dbReference type="EMBL" id="MCR0980755.1"/>
    </source>
</evidence>
<evidence type="ECO:0000256" key="10">
    <source>
        <dbReference type="PROSITE-ProRule" id="PRU00473"/>
    </source>
</evidence>
<evidence type="ECO:0000256" key="2">
    <source>
        <dbReference type="ARBA" id="ARBA00022448"/>
    </source>
</evidence>
<dbReference type="CDD" id="cd07185">
    <property type="entry name" value="OmpA_C-like"/>
    <property type="match status" value="1"/>
</dbReference>
<keyword evidence="5 11" id="KW-0732">Signal</keyword>
<keyword evidence="8 10" id="KW-0472">Membrane</keyword>
<keyword evidence="4" id="KW-0812">Transmembrane</keyword>
<proteinExistence type="predicted"/>
<gene>
    <name evidence="13" type="ORF">NRP21_01680</name>
</gene>
<reference evidence="13 14" key="1">
    <citation type="submission" date="2022-06" db="EMBL/GenBank/DDBJ databases">
        <title>Roseomonas CN29.</title>
        <authorList>
            <person name="Cheng Y."/>
            <person name="He X."/>
        </authorList>
    </citation>
    <scope>NUCLEOTIDE SEQUENCE [LARGE SCALE GENOMIC DNA]</scope>
    <source>
        <strain evidence="13 14">CN29</strain>
    </source>
</reference>
<dbReference type="InterPro" id="IPR027385">
    <property type="entry name" value="Beta-barrel_OMP"/>
</dbReference>
<dbReference type="RefSeq" id="WP_257714425.1">
    <property type="nucleotide sequence ID" value="NZ_JANJOU010000001.1"/>
</dbReference>
<dbReference type="PRINTS" id="PR01021">
    <property type="entry name" value="OMPADOMAIN"/>
</dbReference>
<comment type="subcellular location">
    <subcellularLocation>
        <location evidence="1">Cell outer membrane</location>
        <topology evidence="1">Multi-pass membrane protein</topology>
    </subcellularLocation>
</comment>
<evidence type="ECO:0000256" key="6">
    <source>
        <dbReference type="ARBA" id="ARBA00023065"/>
    </source>
</evidence>
<protein>
    <submittedName>
        <fullName evidence="13">OmpA family protein</fullName>
    </submittedName>
</protein>
<feature type="domain" description="OmpA-like" evidence="12">
    <location>
        <begin position="269"/>
        <end position="383"/>
    </location>
</feature>
<dbReference type="Proteomes" id="UP001524642">
    <property type="component" value="Unassembled WGS sequence"/>
</dbReference>
<comment type="caution">
    <text evidence="13">The sequence shown here is derived from an EMBL/GenBank/DDBJ whole genome shotgun (WGS) entry which is preliminary data.</text>
</comment>
<dbReference type="EMBL" id="JANJOU010000001">
    <property type="protein sequence ID" value="MCR0980755.1"/>
    <property type="molecule type" value="Genomic_DNA"/>
</dbReference>
<dbReference type="Gene3D" id="2.40.160.20">
    <property type="match status" value="1"/>
</dbReference>
<evidence type="ECO:0000313" key="14">
    <source>
        <dbReference type="Proteomes" id="UP001524642"/>
    </source>
</evidence>
<feature type="chain" id="PRO_5046507691" evidence="11">
    <location>
        <begin position="22"/>
        <end position="383"/>
    </location>
</feature>
<dbReference type="PANTHER" id="PTHR30329:SF21">
    <property type="entry name" value="LIPOPROTEIN YIAD-RELATED"/>
    <property type="match status" value="1"/>
</dbReference>
<keyword evidence="3" id="KW-1134">Transmembrane beta strand</keyword>
<dbReference type="InterPro" id="IPR050330">
    <property type="entry name" value="Bact_OuterMem_StrucFunc"/>
</dbReference>
<evidence type="ECO:0000256" key="11">
    <source>
        <dbReference type="SAM" id="SignalP"/>
    </source>
</evidence>
<evidence type="ECO:0000259" key="12">
    <source>
        <dbReference type="PROSITE" id="PS51123"/>
    </source>
</evidence>
<evidence type="ECO:0000256" key="5">
    <source>
        <dbReference type="ARBA" id="ARBA00022729"/>
    </source>
</evidence>
<keyword evidence="7" id="KW-0626">Porin</keyword>
<organism evidence="13 14">
    <name type="scientific">Roseomonas populi</name>
    <dbReference type="NCBI Taxonomy" id="3121582"/>
    <lineage>
        <taxon>Bacteria</taxon>
        <taxon>Pseudomonadati</taxon>
        <taxon>Pseudomonadota</taxon>
        <taxon>Alphaproteobacteria</taxon>
        <taxon>Acetobacterales</taxon>
        <taxon>Roseomonadaceae</taxon>
        <taxon>Roseomonas</taxon>
    </lineage>
</organism>
<feature type="signal peptide" evidence="11">
    <location>
        <begin position="1"/>
        <end position="21"/>
    </location>
</feature>
<dbReference type="Gene3D" id="3.30.1330.60">
    <property type="entry name" value="OmpA-like domain"/>
    <property type="match status" value="1"/>
</dbReference>
<keyword evidence="9" id="KW-0998">Cell outer membrane</keyword>
<dbReference type="InterPro" id="IPR011250">
    <property type="entry name" value="OMP/PagP_B-barrel"/>
</dbReference>
<dbReference type="SUPFAM" id="SSF56925">
    <property type="entry name" value="OMPA-like"/>
    <property type="match status" value="1"/>
</dbReference>
<dbReference type="SUPFAM" id="SSF103088">
    <property type="entry name" value="OmpA-like"/>
    <property type="match status" value="1"/>
</dbReference>
<dbReference type="PROSITE" id="PS51123">
    <property type="entry name" value="OMPA_2"/>
    <property type="match status" value="1"/>
</dbReference>
<evidence type="ECO:0000256" key="9">
    <source>
        <dbReference type="ARBA" id="ARBA00023237"/>
    </source>
</evidence>
<keyword evidence="2" id="KW-0813">Transport</keyword>
<evidence type="ECO:0000256" key="3">
    <source>
        <dbReference type="ARBA" id="ARBA00022452"/>
    </source>
</evidence>
<dbReference type="Pfam" id="PF00691">
    <property type="entry name" value="OmpA"/>
    <property type="match status" value="1"/>
</dbReference>
<evidence type="ECO:0000256" key="1">
    <source>
        <dbReference type="ARBA" id="ARBA00004571"/>
    </source>
</evidence>
<accession>A0ABT1WY24</accession>